<sequence length="230" mass="25625">MKLGIYIVLGLAVVIGWISFMTSGKGEIHQIEETISRYYETGSVEELEQIPTLKDKIENIKSSKTLTGILLAFVTAGLVGVVVVVDLLPLLAHKFTHAVYDSGEEVEEDPMHDAHAKLAQGDFDGAIAAFRDAAAMDPMNRLPYVEIAKVQREQLKQPHAAVETLREAIEGQEWQENDAAFLMFRLAEVYDEDLAERMAAVGLMQQVIEQFPESRHSANARHKLHEWGVA</sequence>
<evidence type="ECO:0000256" key="1">
    <source>
        <dbReference type="SAM" id="Phobius"/>
    </source>
</evidence>
<comment type="caution">
    <text evidence="2">The sequence shown here is derived from an EMBL/GenBank/DDBJ whole genome shotgun (WGS) entry which is preliminary data.</text>
</comment>
<reference evidence="2 3" key="1">
    <citation type="submission" date="2020-08" db="EMBL/GenBank/DDBJ databases">
        <title>Genomic Encyclopedia of Type Strains, Phase IV (KMG-IV): sequencing the most valuable type-strain genomes for metagenomic binning, comparative biology and taxonomic classification.</title>
        <authorList>
            <person name="Goeker M."/>
        </authorList>
    </citation>
    <scope>NUCLEOTIDE SEQUENCE [LARGE SCALE GENOMIC DNA]</scope>
    <source>
        <strain evidence="2 3">YC6886</strain>
    </source>
</reference>
<dbReference type="EMBL" id="JACHFD010000015">
    <property type="protein sequence ID" value="MBB5352733.1"/>
    <property type="molecule type" value="Genomic_DNA"/>
</dbReference>
<proteinExistence type="predicted"/>
<feature type="transmembrane region" description="Helical" evidence="1">
    <location>
        <begin position="6"/>
        <end position="23"/>
    </location>
</feature>
<dbReference type="SUPFAM" id="SSF48452">
    <property type="entry name" value="TPR-like"/>
    <property type="match status" value="1"/>
</dbReference>
<dbReference type="RefSeq" id="WP_184020018.1">
    <property type="nucleotide sequence ID" value="NZ_JACHFD010000015.1"/>
</dbReference>
<evidence type="ECO:0000313" key="2">
    <source>
        <dbReference type="EMBL" id="MBB5352733.1"/>
    </source>
</evidence>
<dbReference type="Pfam" id="PF13174">
    <property type="entry name" value="TPR_6"/>
    <property type="match status" value="1"/>
</dbReference>
<accession>A0A840V554</accession>
<keyword evidence="1" id="KW-0472">Membrane</keyword>
<evidence type="ECO:0000313" key="3">
    <source>
        <dbReference type="Proteomes" id="UP000557717"/>
    </source>
</evidence>
<dbReference type="AlphaFoldDB" id="A0A840V554"/>
<name>A0A840V554_9BACT</name>
<dbReference type="InterPro" id="IPR019734">
    <property type="entry name" value="TPR_rpt"/>
</dbReference>
<protein>
    <submittedName>
        <fullName evidence="2">Tetratricopeptide (TPR) repeat protein</fullName>
    </submittedName>
</protein>
<dbReference type="Gene3D" id="1.25.40.10">
    <property type="entry name" value="Tetratricopeptide repeat domain"/>
    <property type="match status" value="1"/>
</dbReference>
<gene>
    <name evidence="2" type="ORF">HNR46_002981</name>
</gene>
<keyword evidence="1" id="KW-0812">Transmembrane</keyword>
<keyword evidence="3" id="KW-1185">Reference proteome</keyword>
<organism evidence="2 3">
    <name type="scientific">Haloferula luteola</name>
    <dbReference type="NCBI Taxonomy" id="595692"/>
    <lineage>
        <taxon>Bacteria</taxon>
        <taxon>Pseudomonadati</taxon>
        <taxon>Verrucomicrobiota</taxon>
        <taxon>Verrucomicrobiia</taxon>
        <taxon>Verrucomicrobiales</taxon>
        <taxon>Verrucomicrobiaceae</taxon>
        <taxon>Haloferula</taxon>
    </lineage>
</organism>
<dbReference type="InterPro" id="IPR011990">
    <property type="entry name" value="TPR-like_helical_dom_sf"/>
</dbReference>
<keyword evidence="1" id="KW-1133">Transmembrane helix</keyword>
<dbReference type="Proteomes" id="UP000557717">
    <property type="component" value="Unassembled WGS sequence"/>
</dbReference>
<feature type="transmembrane region" description="Helical" evidence="1">
    <location>
        <begin position="69"/>
        <end position="92"/>
    </location>
</feature>